<dbReference type="PANTHER" id="PTHR11731:SF118">
    <property type="entry name" value="BLR1971 PROTEIN"/>
    <property type="match status" value="1"/>
</dbReference>
<gene>
    <name evidence="4" type="ORF">SAMN02745166_03171</name>
</gene>
<dbReference type="InterPro" id="IPR037140">
    <property type="entry name" value="VHL_beta_dom_sf"/>
</dbReference>
<protein>
    <submittedName>
        <fullName evidence="4">Dipeptidyl aminopeptidase/acylaminoacyl peptidase</fullName>
    </submittedName>
</protein>
<dbReference type="InterPro" id="IPR002469">
    <property type="entry name" value="Peptidase_S9B_N"/>
</dbReference>
<reference evidence="5" key="1">
    <citation type="submission" date="2017-02" db="EMBL/GenBank/DDBJ databases">
        <authorList>
            <person name="Varghese N."/>
            <person name="Submissions S."/>
        </authorList>
    </citation>
    <scope>NUCLEOTIDE SEQUENCE [LARGE SCALE GENOMIC DNA]</scope>
    <source>
        <strain evidence="5">ATCC 700200</strain>
    </source>
</reference>
<dbReference type="PANTHER" id="PTHR11731">
    <property type="entry name" value="PROTEASE FAMILY S9B,C DIPEPTIDYL-PEPTIDASE IV-RELATED"/>
    <property type="match status" value="1"/>
</dbReference>
<dbReference type="STRING" id="48467.SAMN02745166_03171"/>
<sequence>MKAWLCTLTLFCASLHAVTVDEALVVDKAWNNKIYRDEIRPVWLSEQQFWYRVRTGPQATEVVLIDATTGKRKVGADLASLGIPTVLTVKTSLSDEAPQSSRNGPATRITFRNQWKDPVQLFWIDTTGRAKDYGLIKPGDALSQNTSVGHVWRLDDPKQNLVAVVVSKTQELDVLIDGYSRVAEEINARGKSGVGRAPSPDGRWLAEVKSDQLQVTEIATGKTDTVATPADITKPVIEGIHWAPDSAKFAVCVAERVSKRQITLVSPHSGNTEKPKTKVIDYVKPGDELPKPQPWIVHVGNGTPQVVQVDRTLFPNPFIQKHHFDFRWTPDSQEVSFDYNQRGHQLYQILSIQARTGAVRVVVQEKSPTFIDYTQKTWRHWLATGELIWMSERTGWCHLDLYDARMGRPKNPITQGAWVVREVLHVDETKRQIWFMMAGGRANEAPYHQHLCRVNLDGKGLTLLTSADGNHRIQFSPDHSYFLDTWSRVNSPPVTELRRSTDGALICVLEKADISALLSTGWQMPDRFSAPGRDGQTIIHGVIFKPSHFDPAKSYPVVEQVYAGPHGSFAPHEFGVFGRQKQMAEMGFIVVQSDGMGTNHRGKKFHDVAWKNLKDAGFPDRIAWIQAAAKERPWMDLNRIGIYGGSAGGQSAMRALLDHSAFYKVAVADCGCHDNRMDKIWWNEQWMGWPVDESYERSSNKVDAAKLVGPLLLIVGEMDSNVDPASTYEVVKALQEAQKPFDYLPLVDTGHSAAETLQGSRARMEFLVKHLNPSGN</sequence>
<dbReference type="SUPFAM" id="SSF49468">
    <property type="entry name" value="VHL"/>
    <property type="match status" value="1"/>
</dbReference>
<dbReference type="Gene3D" id="2.60.40.780">
    <property type="entry name" value="von Hippel-Lindau disease tumour suppressor, beta domain"/>
    <property type="match status" value="1"/>
</dbReference>
<accession>A0A1T4YFT7</accession>
<dbReference type="RefSeq" id="WP_078814402.1">
    <property type="nucleotide sequence ID" value="NZ_FUYE01000010.1"/>
</dbReference>
<dbReference type="SUPFAM" id="SSF82171">
    <property type="entry name" value="DPP6 N-terminal domain-like"/>
    <property type="match status" value="1"/>
</dbReference>
<dbReference type="InterPro" id="IPR001375">
    <property type="entry name" value="Peptidase_S9_cat"/>
</dbReference>
<evidence type="ECO:0000313" key="4">
    <source>
        <dbReference type="EMBL" id="SKB00563.1"/>
    </source>
</evidence>
<feature type="domain" description="Peptidase S9 prolyl oligopeptidase catalytic" evidence="2">
    <location>
        <begin position="579"/>
        <end position="772"/>
    </location>
</feature>
<keyword evidence="1" id="KW-0732">Signal</keyword>
<dbReference type="SUPFAM" id="SSF53474">
    <property type="entry name" value="alpha/beta-Hydrolases"/>
    <property type="match status" value="1"/>
</dbReference>
<feature type="domain" description="Dipeptidylpeptidase IV N-terminal" evidence="3">
    <location>
        <begin position="238"/>
        <end position="493"/>
    </location>
</feature>
<dbReference type="GO" id="GO:0004177">
    <property type="term" value="F:aminopeptidase activity"/>
    <property type="evidence" value="ECO:0007669"/>
    <property type="project" value="UniProtKB-KW"/>
</dbReference>
<dbReference type="GO" id="GO:0006508">
    <property type="term" value="P:proteolysis"/>
    <property type="evidence" value="ECO:0007669"/>
    <property type="project" value="InterPro"/>
</dbReference>
<dbReference type="Gene3D" id="3.40.50.1820">
    <property type="entry name" value="alpha/beta hydrolase"/>
    <property type="match status" value="1"/>
</dbReference>
<feature type="signal peptide" evidence="1">
    <location>
        <begin position="1"/>
        <end position="17"/>
    </location>
</feature>
<dbReference type="InterPro" id="IPR050278">
    <property type="entry name" value="Serine_Prot_S9B/DPPIV"/>
</dbReference>
<dbReference type="Pfam" id="PF00326">
    <property type="entry name" value="Peptidase_S9"/>
    <property type="match status" value="1"/>
</dbReference>
<keyword evidence="4" id="KW-0378">Hydrolase</keyword>
<evidence type="ECO:0000259" key="3">
    <source>
        <dbReference type="Pfam" id="PF00930"/>
    </source>
</evidence>
<proteinExistence type="predicted"/>
<keyword evidence="4" id="KW-0031">Aminopeptidase</keyword>
<dbReference type="Gene3D" id="2.140.10.30">
    <property type="entry name" value="Dipeptidylpeptidase IV, N-terminal domain"/>
    <property type="match status" value="1"/>
</dbReference>
<evidence type="ECO:0000256" key="1">
    <source>
        <dbReference type="SAM" id="SignalP"/>
    </source>
</evidence>
<keyword evidence="4" id="KW-0645">Protease</keyword>
<organism evidence="4 5">
    <name type="scientific">Prosthecobacter debontii</name>
    <dbReference type="NCBI Taxonomy" id="48467"/>
    <lineage>
        <taxon>Bacteria</taxon>
        <taxon>Pseudomonadati</taxon>
        <taxon>Verrucomicrobiota</taxon>
        <taxon>Verrucomicrobiia</taxon>
        <taxon>Verrucomicrobiales</taxon>
        <taxon>Verrucomicrobiaceae</taxon>
        <taxon>Prosthecobacter</taxon>
    </lineage>
</organism>
<dbReference type="OrthoDB" id="9812921at2"/>
<dbReference type="EMBL" id="FUYE01000010">
    <property type="protein sequence ID" value="SKB00563.1"/>
    <property type="molecule type" value="Genomic_DNA"/>
</dbReference>
<evidence type="ECO:0000313" key="5">
    <source>
        <dbReference type="Proteomes" id="UP000190774"/>
    </source>
</evidence>
<dbReference type="Pfam" id="PF00930">
    <property type="entry name" value="DPPIV_N"/>
    <property type="match status" value="1"/>
</dbReference>
<keyword evidence="5" id="KW-1185">Reference proteome</keyword>
<dbReference type="InterPro" id="IPR029058">
    <property type="entry name" value="AB_hydrolase_fold"/>
</dbReference>
<evidence type="ECO:0000259" key="2">
    <source>
        <dbReference type="Pfam" id="PF00326"/>
    </source>
</evidence>
<dbReference type="GO" id="GO:0008236">
    <property type="term" value="F:serine-type peptidase activity"/>
    <property type="evidence" value="ECO:0007669"/>
    <property type="project" value="InterPro"/>
</dbReference>
<dbReference type="AlphaFoldDB" id="A0A1T4YFT7"/>
<dbReference type="Proteomes" id="UP000190774">
    <property type="component" value="Unassembled WGS sequence"/>
</dbReference>
<feature type="chain" id="PRO_5012256307" evidence="1">
    <location>
        <begin position="18"/>
        <end position="776"/>
    </location>
</feature>
<name>A0A1T4YFT7_9BACT</name>
<dbReference type="InterPro" id="IPR036208">
    <property type="entry name" value="VHL_sf"/>
</dbReference>